<keyword evidence="5" id="KW-1185">Reference proteome</keyword>
<comment type="caution">
    <text evidence="4">The sequence shown here is derived from an EMBL/GenBank/DDBJ whole genome shotgun (WGS) entry which is preliminary data.</text>
</comment>
<evidence type="ECO:0008006" key="6">
    <source>
        <dbReference type="Google" id="ProtNLM"/>
    </source>
</evidence>
<feature type="compositionally biased region" description="Polar residues" evidence="3">
    <location>
        <begin position="113"/>
        <end position="122"/>
    </location>
</feature>
<evidence type="ECO:0000313" key="4">
    <source>
        <dbReference type="EMBL" id="CAG9316146.1"/>
    </source>
</evidence>
<dbReference type="Pfam" id="PF24681">
    <property type="entry name" value="Kelch_KLHDC2_KLHL20_DRC7"/>
    <property type="match status" value="2"/>
</dbReference>
<feature type="region of interest" description="Disordered" evidence="3">
    <location>
        <begin position="108"/>
        <end position="129"/>
    </location>
</feature>
<name>A0AAU9IQY6_9CILI</name>
<dbReference type="EMBL" id="CAJZBQ010000015">
    <property type="protein sequence ID" value="CAG9316146.1"/>
    <property type="molecule type" value="Genomic_DNA"/>
</dbReference>
<dbReference type="InterPro" id="IPR015915">
    <property type="entry name" value="Kelch-typ_b-propeller"/>
</dbReference>
<feature type="region of interest" description="Disordered" evidence="3">
    <location>
        <begin position="57"/>
        <end position="91"/>
    </location>
</feature>
<dbReference type="Proteomes" id="UP001162131">
    <property type="component" value="Unassembled WGS sequence"/>
</dbReference>
<dbReference type="SUPFAM" id="SSF117281">
    <property type="entry name" value="Kelch motif"/>
    <property type="match status" value="2"/>
</dbReference>
<gene>
    <name evidence="4" type="ORF">BSTOLATCC_MIC15585</name>
</gene>
<accession>A0AAU9IQY6</accession>
<sequence length="567" mass="63832">MLEKSNVKSSLIPFKLVRYSPAYESQILITKRKLTTLHIPHSQSNLQAVQIKRSNNVSPESKLATSQSHTIISPQNEKNSPLSSPGPSPKIQTNLGLLKTLSWRSKPLLPSLKSPTNTSKTNISEKDELSSPLLKSPKWLLPAINPVISTLFTSKESPISSRSGEKVDLDESMFQKRKKTQDSTYVYWSIRDTSGPKPNSRESSQLVILNNRAYLFGGLSRVKHNDVRELDIMTWTWTYINAQYPPQGRMGHSLIAYKKKLVMFGGSTKHSENLGIRRCTSKVYFFSLGEQKWQQYPGSGDVPSSRRNHAASSLGKYMVVYGGMDPDGHLLNDLSLLDMKTKQWYLPDVAVQGDPGFRSHATLTEVFDEEIKNNYSYNIFSIPTLTKQTSRIANSGFYLFGGLSDDGRPCNKLHGLFIRNGKLIWTEISGNGKPPIPRYSHTACAIRQKIYIYGGRNDDLFQSHGDSCLADLSVFNVDLLLWENVEIEGQVPDGRWGHCMTAFGSQILILGGLSHKNFMTADLSCIETNREIAEEWHELDKKSVRKQINIGDEIEKVVDSFIKLREV</sequence>
<dbReference type="AlphaFoldDB" id="A0AAU9IQY6"/>
<evidence type="ECO:0000256" key="2">
    <source>
        <dbReference type="ARBA" id="ARBA00022737"/>
    </source>
</evidence>
<evidence type="ECO:0000313" key="5">
    <source>
        <dbReference type="Proteomes" id="UP001162131"/>
    </source>
</evidence>
<reference evidence="4" key="1">
    <citation type="submission" date="2021-09" db="EMBL/GenBank/DDBJ databases">
        <authorList>
            <consortium name="AG Swart"/>
            <person name="Singh M."/>
            <person name="Singh A."/>
            <person name="Seah K."/>
            <person name="Emmerich C."/>
        </authorList>
    </citation>
    <scope>NUCLEOTIDE SEQUENCE</scope>
    <source>
        <strain evidence="4">ATCC30299</strain>
    </source>
</reference>
<dbReference type="Gene3D" id="2.120.10.80">
    <property type="entry name" value="Kelch-type beta propeller"/>
    <property type="match status" value="2"/>
</dbReference>
<keyword evidence="2" id="KW-0677">Repeat</keyword>
<proteinExistence type="predicted"/>
<keyword evidence="1" id="KW-0880">Kelch repeat</keyword>
<organism evidence="4 5">
    <name type="scientific">Blepharisma stoltei</name>
    <dbReference type="NCBI Taxonomy" id="1481888"/>
    <lineage>
        <taxon>Eukaryota</taxon>
        <taxon>Sar</taxon>
        <taxon>Alveolata</taxon>
        <taxon>Ciliophora</taxon>
        <taxon>Postciliodesmatophora</taxon>
        <taxon>Heterotrichea</taxon>
        <taxon>Heterotrichida</taxon>
        <taxon>Blepharismidae</taxon>
        <taxon>Blepharisma</taxon>
    </lineage>
</organism>
<dbReference type="PANTHER" id="PTHR46093">
    <property type="entry name" value="ACYL-COA-BINDING DOMAIN-CONTAINING PROTEIN 5"/>
    <property type="match status" value="1"/>
</dbReference>
<evidence type="ECO:0000256" key="3">
    <source>
        <dbReference type="SAM" id="MobiDB-lite"/>
    </source>
</evidence>
<protein>
    <recommendedName>
        <fullName evidence="6">Kelch repeat-containing protein</fullName>
    </recommendedName>
</protein>
<dbReference type="PANTHER" id="PTHR46093:SF18">
    <property type="entry name" value="FIBRONECTIN TYPE-III DOMAIN-CONTAINING PROTEIN"/>
    <property type="match status" value="1"/>
</dbReference>
<evidence type="ECO:0000256" key="1">
    <source>
        <dbReference type="ARBA" id="ARBA00022441"/>
    </source>
</evidence>